<keyword evidence="5" id="KW-0408">Iron</keyword>
<dbReference type="GO" id="GO:0016706">
    <property type="term" value="F:2-oxoglutarate-dependent dioxygenase activity"/>
    <property type="evidence" value="ECO:0007669"/>
    <property type="project" value="UniProtKB-ARBA"/>
</dbReference>
<dbReference type="Proteomes" id="UP000198982">
    <property type="component" value="Unassembled WGS sequence"/>
</dbReference>
<dbReference type="EMBL" id="FNTJ01000001">
    <property type="protein sequence ID" value="SEC01314.1"/>
    <property type="molecule type" value="Genomic_DNA"/>
</dbReference>
<dbReference type="Gene3D" id="2.60.120.620">
    <property type="entry name" value="q2cbj1_9rhob like domain"/>
    <property type="match status" value="1"/>
</dbReference>
<keyword evidence="3 6" id="KW-0223">Dioxygenase</keyword>
<protein>
    <submittedName>
        <fullName evidence="6">Ectoine hydroxylase-related dioxygenase, phytanoyl-CoA dioxygenase (PhyH) family</fullName>
    </submittedName>
</protein>
<evidence type="ECO:0000313" key="7">
    <source>
        <dbReference type="Proteomes" id="UP000198982"/>
    </source>
</evidence>
<name>A0A1H4P1W0_9PSED</name>
<dbReference type="PANTHER" id="PTHR20883:SF45">
    <property type="entry name" value="PHYTANOYL-COA DIOXYGENASE FAMILY PROTEIN"/>
    <property type="match status" value="1"/>
</dbReference>
<dbReference type="GO" id="GO:0005506">
    <property type="term" value="F:iron ion binding"/>
    <property type="evidence" value="ECO:0007669"/>
    <property type="project" value="UniProtKB-ARBA"/>
</dbReference>
<gene>
    <name evidence="6" type="ORF">SAMN05216178_3109</name>
</gene>
<reference evidence="7" key="1">
    <citation type="submission" date="2016-10" db="EMBL/GenBank/DDBJ databases">
        <authorList>
            <person name="Varghese N."/>
            <person name="Submissions S."/>
        </authorList>
    </citation>
    <scope>NUCLEOTIDE SEQUENCE [LARGE SCALE GENOMIC DNA]</scope>
    <source>
        <strain evidence="7">DSM 9751</strain>
    </source>
</reference>
<sequence length="295" mass="32401">MDTRKLSTVSSDASVEQVVEIILRDGGVIISDFVSPSTLKSLAEELDAYLNVTPCGVDPYFAGTQTRRVGRIIGRSDTAVDVALNPLFIGAARKILQTPTHVWVGSDRVEIEPDIQLSITQAIQIGPGQGLQPLHRDDATSLWRHPQYGREARLQLMLAISDFTEENGATRVIPGSHQWDDERMPTQEQTVAAEMKAGSALLWMGSVYHGGGANTSSTPRTGLTMAYDLAVLRLEENHFLSLPIERVRQLPAEMQRLLGWSVSSTLLGWVEVDGLMRDPHELLGMPEFSEPGKGF</sequence>
<evidence type="ECO:0000256" key="3">
    <source>
        <dbReference type="ARBA" id="ARBA00022964"/>
    </source>
</evidence>
<evidence type="ECO:0000256" key="4">
    <source>
        <dbReference type="ARBA" id="ARBA00023002"/>
    </source>
</evidence>
<dbReference type="RefSeq" id="WP_092314931.1">
    <property type="nucleotide sequence ID" value="NZ_FNTJ01000001.1"/>
</dbReference>
<evidence type="ECO:0000256" key="1">
    <source>
        <dbReference type="ARBA" id="ARBA00011738"/>
    </source>
</evidence>
<proteinExistence type="predicted"/>
<dbReference type="PANTHER" id="PTHR20883">
    <property type="entry name" value="PHYTANOYL-COA DIOXYGENASE DOMAIN CONTAINING 1"/>
    <property type="match status" value="1"/>
</dbReference>
<keyword evidence="7" id="KW-1185">Reference proteome</keyword>
<keyword evidence="2" id="KW-0479">Metal-binding</keyword>
<comment type="subunit">
    <text evidence="1">Homodimer.</text>
</comment>
<evidence type="ECO:0000256" key="5">
    <source>
        <dbReference type="ARBA" id="ARBA00023004"/>
    </source>
</evidence>
<dbReference type="SUPFAM" id="SSF51197">
    <property type="entry name" value="Clavaminate synthase-like"/>
    <property type="match status" value="1"/>
</dbReference>
<organism evidence="6 7">
    <name type="scientific">Pseudomonas saponiphila</name>
    <dbReference type="NCBI Taxonomy" id="556534"/>
    <lineage>
        <taxon>Bacteria</taxon>
        <taxon>Pseudomonadati</taxon>
        <taxon>Pseudomonadota</taxon>
        <taxon>Gammaproteobacteria</taxon>
        <taxon>Pseudomonadales</taxon>
        <taxon>Pseudomonadaceae</taxon>
        <taxon>Pseudomonas</taxon>
    </lineage>
</organism>
<keyword evidence="4" id="KW-0560">Oxidoreductase</keyword>
<dbReference type="AlphaFoldDB" id="A0A1H4P1W0"/>
<dbReference type="InterPro" id="IPR008775">
    <property type="entry name" value="Phytyl_CoA_dOase-like"/>
</dbReference>
<evidence type="ECO:0000313" key="6">
    <source>
        <dbReference type="EMBL" id="SEC01314.1"/>
    </source>
</evidence>
<accession>A0A1H4P1W0</accession>
<dbReference type="Pfam" id="PF05721">
    <property type="entry name" value="PhyH"/>
    <property type="match status" value="1"/>
</dbReference>
<evidence type="ECO:0000256" key="2">
    <source>
        <dbReference type="ARBA" id="ARBA00022723"/>
    </source>
</evidence>